<keyword evidence="3" id="KW-0560">Oxidoreductase</keyword>
<dbReference type="NCBIfam" id="TIGR03860">
    <property type="entry name" value="FMN_nitrolo"/>
    <property type="match status" value="1"/>
</dbReference>
<sequence length="453" mass="50390">MTREIRFNAFDMNCVGHIQQGLWSHPRDQSHRYAQLRYWTDYAKRLEAGLFDGIFLADVLGVNDVFAGSNAAALRGAVQVPVNDPLLLVPAMAAVTEHLSFGVTANLTHEPPFVFARRMSTLDHLTGGRIGWNIVTGYLDSAAKAIGLDGMAAHDNRYDLADEYMEIMYRLWEGSWEDDAVVFDRANHVYADPAKVHKVRHRGKQYGIEAIHLCEPSPQRTPVLYQAGSSTRGRQFAATHAECVFVNGQKIEGVKGIVDDIRARAVEYGRNPEDVKVFVGATIVTARTEKEAREKFEDYRAYASSEGALVHAAGSLGIDFAKYDLDEPIETGKSSAIVSNVEAMTRTAGPQWTKRKLLEQMVLGSRQAPIVGSAEQIADNLVAWMDEAGVDGFNLSRTVVPECFDDIIELVIPILQERGLYKTGYREGPFREKLFGTQRLPSRHIAARYRITG</sequence>
<dbReference type="GO" id="GO:0004497">
    <property type="term" value="F:monooxygenase activity"/>
    <property type="evidence" value="ECO:0007669"/>
    <property type="project" value="UniProtKB-KW"/>
</dbReference>
<feature type="binding site" evidence="6">
    <location>
        <position position="229"/>
    </location>
    <ligand>
        <name>FMN</name>
        <dbReference type="ChEBI" id="CHEBI:58210"/>
    </ligand>
</feature>
<gene>
    <name evidence="8" type="ORF">NGAL_HAMBI1189_22960</name>
</gene>
<protein>
    <submittedName>
        <fullName evidence="8">DszA family monooxygenase</fullName>
    </submittedName>
</protein>
<feature type="binding site" evidence="6">
    <location>
        <position position="158"/>
    </location>
    <ligand>
        <name>FMN</name>
        <dbReference type="ChEBI" id="CHEBI:58210"/>
    </ligand>
</feature>
<keyword evidence="1 6" id="KW-0285">Flavoprotein</keyword>
<dbReference type="EMBL" id="CCRK01000004">
    <property type="protein sequence ID" value="CDZ48192.1"/>
    <property type="molecule type" value="Genomic_DNA"/>
</dbReference>
<dbReference type="InterPro" id="IPR011251">
    <property type="entry name" value="Luciferase-like_dom"/>
</dbReference>
<dbReference type="RefSeq" id="WP_046634280.1">
    <property type="nucleotide sequence ID" value="NZ_CCRK01000004.1"/>
</dbReference>
<dbReference type="GO" id="GO:0016705">
    <property type="term" value="F:oxidoreductase activity, acting on paired donors, with incorporation or reduction of molecular oxygen"/>
    <property type="evidence" value="ECO:0007669"/>
    <property type="project" value="InterPro"/>
</dbReference>
<dbReference type="PANTHER" id="PTHR30011:SF16">
    <property type="entry name" value="C2H2 FINGER DOMAIN TRANSCRIPTION FACTOR (EUROFUNG)-RELATED"/>
    <property type="match status" value="1"/>
</dbReference>
<comment type="similarity">
    <text evidence="5">Belongs to the NtaA/SnaA/DszA monooxygenase family.</text>
</comment>
<evidence type="ECO:0000256" key="1">
    <source>
        <dbReference type="ARBA" id="ARBA00022630"/>
    </source>
</evidence>
<evidence type="ECO:0000256" key="2">
    <source>
        <dbReference type="ARBA" id="ARBA00022643"/>
    </source>
</evidence>
<dbReference type="InterPro" id="IPR016215">
    <property type="entry name" value="NTA_MOA"/>
</dbReference>
<evidence type="ECO:0000313" key="8">
    <source>
        <dbReference type="EMBL" id="CDZ48192.1"/>
    </source>
</evidence>
<dbReference type="AlphaFoldDB" id="A0A0T7GLQ1"/>
<dbReference type="InterPro" id="IPR036661">
    <property type="entry name" value="Luciferase-like_sf"/>
</dbReference>
<dbReference type="PIRSF" id="PIRSF000337">
    <property type="entry name" value="NTA_MOA"/>
    <property type="match status" value="1"/>
</dbReference>
<dbReference type="Pfam" id="PF00296">
    <property type="entry name" value="Bac_luciferase"/>
    <property type="match status" value="1"/>
</dbReference>
<name>A0A0T7GLQ1_NEOGA</name>
<accession>A0A0T7GLQ1</accession>
<evidence type="ECO:0000256" key="6">
    <source>
        <dbReference type="PIRSR" id="PIRSR000337-1"/>
    </source>
</evidence>
<proteinExistence type="inferred from homology"/>
<dbReference type="InterPro" id="IPR051260">
    <property type="entry name" value="Diverse_substr_monoxygenases"/>
</dbReference>
<feature type="binding site" evidence="6">
    <location>
        <position position="58"/>
    </location>
    <ligand>
        <name>FMN</name>
        <dbReference type="ChEBI" id="CHEBI:58210"/>
    </ligand>
</feature>
<evidence type="ECO:0000256" key="4">
    <source>
        <dbReference type="ARBA" id="ARBA00023033"/>
    </source>
</evidence>
<keyword evidence="4 8" id="KW-0503">Monooxygenase</keyword>
<feature type="binding site" evidence="6">
    <location>
        <position position="154"/>
    </location>
    <ligand>
        <name>FMN</name>
        <dbReference type="ChEBI" id="CHEBI:58210"/>
    </ligand>
</feature>
<reference evidence="8 9" key="1">
    <citation type="submission" date="2014-08" db="EMBL/GenBank/DDBJ databases">
        <authorList>
            <person name="Chen Y.-H."/>
        </authorList>
    </citation>
    <scope>NUCLEOTIDE SEQUENCE [LARGE SCALE GENOMIC DNA]</scope>
</reference>
<feature type="binding site" evidence="6">
    <location>
        <position position="230"/>
    </location>
    <ligand>
        <name>FMN</name>
        <dbReference type="ChEBI" id="CHEBI:58210"/>
    </ligand>
</feature>
<evidence type="ECO:0000313" key="9">
    <source>
        <dbReference type="Proteomes" id="UP000039660"/>
    </source>
</evidence>
<evidence type="ECO:0000256" key="3">
    <source>
        <dbReference type="ARBA" id="ARBA00023002"/>
    </source>
</evidence>
<organism evidence="8 9">
    <name type="scientific">Neorhizobium galegae bv. officinalis</name>
    <dbReference type="NCBI Taxonomy" id="323656"/>
    <lineage>
        <taxon>Bacteria</taxon>
        <taxon>Pseudomonadati</taxon>
        <taxon>Pseudomonadota</taxon>
        <taxon>Alphaproteobacteria</taxon>
        <taxon>Hyphomicrobiales</taxon>
        <taxon>Rhizobiaceae</taxon>
        <taxon>Rhizobium/Agrobacterium group</taxon>
        <taxon>Neorhizobium</taxon>
    </lineage>
</organism>
<evidence type="ECO:0000259" key="7">
    <source>
        <dbReference type="Pfam" id="PF00296"/>
    </source>
</evidence>
<dbReference type="PANTHER" id="PTHR30011">
    <property type="entry name" value="ALKANESULFONATE MONOOXYGENASE-RELATED"/>
    <property type="match status" value="1"/>
</dbReference>
<dbReference type="Proteomes" id="UP000039660">
    <property type="component" value="Unassembled WGS sequence"/>
</dbReference>
<dbReference type="Gene3D" id="3.20.20.30">
    <property type="entry name" value="Luciferase-like domain"/>
    <property type="match status" value="1"/>
</dbReference>
<feature type="binding site" evidence="6">
    <location>
        <position position="104"/>
    </location>
    <ligand>
        <name>FMN</name>
        <dbReference type="ChEBI" id="CHEBI:58210"/>
    </ligand>
</feature>
<dbReference type="SUPFAM" id="SSF51679">
    <property type="entry name" value="Bacterial luciferase-like"/>
    <property type="match status" value="1"/>
</dbReference>
<feature type="domain" description="Luciferase-like" evidence="7">
    <location>
        <begin position="27"/>
        <end position="391"/>
    </location>
</feature>
<evidence type="ECO:0000256" key="5">
    <source>
        <dbReference type="ARBA" id="ARBA00033748"/>
    </source>
</evidence>
<keyword evidence="2 6" id="KW-0288">FMN</keyword>